<dbReference type="Proteomes" id="UP000309128">
    <property type="component" value="Unassembled WGS sequence"/>
</dbReference>
<dbReference type="AlphaFoldDB" id="A0A5S4GDV8"/>
<dbReference type="SUPFAM" id="SSF53041">
    <property type="entry name" value="Resolvase-like"/>
    <property type="match status" value="1"/>
</dbReference>
<dbReference type="EMBL" id="VCKY01000011">
    <property type="protein sequence ID" value="TMR24260.1"/>
    <property type="molecule type" value="Genomic_DNA"/>
</dbReference>
<comment type="caution">
    <text evidence="3">The sequence shown here is derived from an EMBL/GenBank/DDBJ whole genome shotgun (WGS) entry which is preliminary data.</text>
</comment>
<proteinExistence type="predicted"/>
<feature type="domain" description="Resolvase/invertase-type recombinase catalytic" evidence="2">
    <location>
        <begin position="3"/>
        <end position="126"/>
    </location>
</feature>
<dbReference type="SMART" id="SM00857">
    <property type="entry name" value="Resolvase"/>
    <property type="match status" value="1"/>
</dbReference>
<name>A0A5S4GDV8_9ACTN</name>
<evidence type="ECO:0000256" key="1">
    <source>
        <dbReference type="SAM" id="MobiDB-lite"/>
    </source>
</evidence>
<dbReference type="Pfam" id="PF00239">
    <property type="entry name" value="Resolvase"/>
    <property type="match status" value="1"/>
</dbReference>
<protein>
    <submittedName>
        <fullName evidence="3">Recombinase family protein</fullName>
    </submittedName>
</protein>
<dbReference type="InterPro" id="IPR036162">
    <property type="entry name" value="Resolvase-like_N_sf"/>
</dbReference>
<dbReference type="Gene3D" id="3.40.50.1390">
    <property type="entry name" value="Resolvase, N-terminal catalytic domain"/>
    <property type="match status" value="1"/>
</dbReference>
<organism evidence="3 4">
    <name type="scientific">Nonomuraea turkmeniaca</name>
    <dbReference type="NCBI Taxonomy" id="103838"/>
    <lineage>
        <taxon>Bacteria</taxon>
        <taxon>Bacillati</taxon>
        <taxon>Actinomycetota</taxon>
        <taxon>Actinomycetes</taxon>
        <taxon>Streptosporangiales</taxon>
        <taxon>Streptosporangiaceae</taxon>
        <taxon>Nonomuraea</taxon>
    </lineage>
</organism>
<feature type="region of interest" description="Disordered" evidence="1">
    <location>
        <begin position="158"/>
        <end position="184"/>
    </location>
</feature>
<gene>
    <name evidence="3" type="ORF">ETD86_04930</name>
</gene>
<dbReference type="CDD" id="cd00338">
    <property type="entry name" value="Ser_Recombinase"/>
    <property type="match status" value="1"/>
</dbReference>
<dbReference type="RefSeq" id="WP_138664892.1">
    <property type="nucleotide sequence ID" value="NZ_VCKY01000011.1"/>
</dbReference>
<accession>A0A5S4GDV8</accession>
<dbReference type="GO" id="GO:0000150">
    <property type="term" value="F:DNA strand exchange activity"/>
    <property type="evidence" value="ECO:0007669"/>
    <property type="project" value="InterPro"/>
</dbReference>
<dbReference type="GO" id="GO:0003677">
    <property type="term" value="F:DNA binding"/>
    <property type="evidence" value="ECO:0007669"/>
    <property type="project" value="InterPro"/>
</dbReference>
<dbReference type="PANTHER" id="PTHR30461">
    <property type="entry name" value="DNA-INVERTASE FROM LAMBDOID PROPHAGE"/>
    <property type="match status" value="1"/>
</dbReference>
<dbReference type="PANTHER" id="PTHR30461:SF23">
    <property type="entry name" value="DNA RECOMBINASE-RELATED"/>
    <property type="match status" value="1"/>
</dbReference>
<reference evidence="3 4" key="1">
    <citation type="submission" date="2019-05" db="EMBL/GenBank/DDBJ databases">
        <title>Draft genome sequence of Nonomuraea turkmeniaca DSM 43926.</title>
        <authorList>
            <person name="Saricaoglu S."/>
            <person name="Isik K."/>
        </authorList>
    </citation>
    <scope>NUCLEOTIDE SEQUENCE [LARGE SCALE GENOMIC DNA]</scope>
    <source>
        <strain evidence="3 4">DSM 43926</strain>
    </source>
</reference>
<dbReference type="InterPro" id="IPR006119">
    <property type="entry name" value="Resolv_N"/>
</dbReference>
<evidence type="ECO:0000313" key="3">
    <source>
        <dbReference type="EMBL" id="TMR24260.1"/>
    </source>
</evidence>
<dbReference type="InterPro" id="IPR050639">
    <property type="entry name" value="SSR_resolvase"/>
</dbReference>
<sequence length="184" mass="20461">MGCGGVVPTQLANGNKYASENNVLVVAEFKDDGYSAFHEVTRDGFDAAIEAIESEPIDVVIVRDIDRLVRNLAAWNRLEQACIANGVVLMEYSTGAVYDLSTPDGSYKGGMEALRARKESAVKGRAYVKLQSVRHETQERSRRNASLRLHLHIRRARPGRRFSQEQGRSRRSTPYRGALIAGVR</sequence>
<evidence type="ECO:0000259" key="2">
    <source>
        <dbReference type="SMART" id="SM00857"/>
    </source>
</evidence>
<evidence type="ECO:0000313" key="4">
    <source>
        <dbReference type="Proteomes" id="UP000309128"/>
    </source>
</evidence>
<keyword evidence="4" id="KW-1185">Reference proteome</keyword>